<evidence type="ECO:0000256" key="3">
    <source>
        <dbReference type="ARBA" id="ARBA00022827"/>
    </source>
</evidence>
<evidence type="ECO:0000313" key="7">
    <source>
        <dbReference type="Proteomes" id="UP000233293"/>
    </source>
</evidence>
<dbReference type="InterPro" id="IPR036188">
    <property type="entry name" value="FAD/NAD-bd_sf"/>
</dbReference>
<dbReference type="InterPro" id="IPR027477">
    <property type="entry name" value="Succ_DH/fumarate_Rdtase_cat_sf"/>
</dbReference>
<comment type="caution">
    <text evidence="6">The sequence shown here is derived from an EMBL/GenBank/DDBJ whole genome shotgun (WGS) entry which is preliminary data.</text>
</comment>
<reference evidence="7" key="1">
    <citation type="submission" date="2017-12" db="EMBL/GenBank/DDBJ databases">
        <title>Draft genome sequence of Telmatospirillum siberiense 26-4b1T, an acidotolerant peatland alphaproteobacterium potentially involved in sulfur cycling.</title>
        <authorList>
            <person name="Hausmann B."/>
            <person name="Pjevac P."/>
            <person name="Schreck K."/>
            <person name="Herbold C.W."/>
            <person name="Daims H."/>
            <person name="Wagner M."/>
            <person name="Pester M."/>
            <person name="Loy A."/>
        </authorList>
    </citation>
    <scope>NUCLEOTIDE SEQUENCE [LARGE SCALE GENOMIC DNA]</scope>
    <source>
        <strain evidence="7">26-4b1</strain>
    </source>
</reference>
<keyword evidence="3" id="KW-0274">FAD</keyword>
<dbReference type="EMBL" id="PIUM01000001">
    <property type="protein sequence ID" value="PKU26678.1"/>
    <property type="molecule type" value="Genomic_DNA"/>
</dbReference>
<evidence type="ECO:0000256" key="4">
    <source>
        <dbReference type="ARBA" id="ARBA00023002"/>
    </source>
</evidence>
<dbReference type="Gene3D" id="3.90.700.10">
    <property type="entry name" value="Succinate dehydrogenase/fumarate reductase flavoprotein, catalytic domain"/>
    <property type="match status" value="1"/>
</dbReference>
<dbReference type="Pfam" id="PF00890">
    <property type="entry name" value="FAD_binding_2"/>
    <property type="match status" value="1"/>
</dbReference>
<dbReference type="PANTHER" id="PTHR43400:SF7">
    <property type="entry name" value="FAD-DEPENDENT OXIDOREDUCTASE 2 FAD BINDING DOMAIN-CONTAINING PROTEIN"/>
    <property type="match status" value="1"/>
</dbReference>
<name>A0A2N3Q1Z0_9PROT</name>
<dbReference type="SUPFAM" id="SSF56425">
    <property type="entry name" value="Succinate dehydrogenase/fumarate reductase flavoprotein, catalytic domain"/>
    <property type="match status" value="1"/>
</dbReference>
<protein>
    <submittedName>
        <fullName evidence="6">FAD-binding dehydrogenase</fullName>
    </submittedName>
</protein>
<evidence type="ECO:0000313" key="6">
    <source>
        <dbReference type="EMBL" id="PKU26678.1"/>
    </source>
</evidence>
<dbReference type="SUPFAM" id="SSF51905">
    <property type="entry name" value="FAD/NAD(P)-binding domain"/>
    <property type="match status" value="1"/>
</dbReference>
<keyword evidence="4" id="KW-0560">Oxidoreductase</keyword>
<dbReference type="GO" id="GO:0016491">
    <property type="term" value="F:oxidoreductase activity"/>
    <property type="evidence" value="ECO:0007669"/>
    <property type="project" value="UniProtKB-KW"/>
</dbReference>
<organism evidence="6 7">
    <name type="scientific">Telmatospirillum siberiense</name>
    <dbReference type="NCBI Taxonomy" id="382514"/>
    <lineage>
        <taxon>Bacteria</taxon>
        <taxon>Pseudomonadati</taxon>
        <taxon>Pseudomonadota</taxon>
        <taxon>Alphaproteobacteria</taxon>
        <taxon>Rhodospirillales</taxon>
        <taxon>Rhodospirillaceae</taxon>
        <taxon>Telmatospirillum</taxon>
    </lineage>
</organism>
<comment type="cofactor">
    <cofactor evidence="1">
        <name>FAD</name>
        <dbReference type="ChEBI" id="CHEBI:57692"/>
    </cofactor>
</comment>
<dbReference type="Proteomes" id="UP000233293">
    <property type="component" value="Unassembled WGS sequence"/>
</dbReference>
<dbReference type="Gene3D" id="3.50.50.60">
    <property type="entry name" value="FAD/NAD(P)-binding domain"/>
    <property type="match status" value="2"/>
</dbReference>
<evidence type="ECO:0000256" key="1">
    <source>
        <dbReference type="ARBA" id="ARBA00001974"/>
    </source>
</evidence>
<dbReference type="InterPro" id="IPR003953">
    <property type="entry name" value="FAD-dep_OxRdtase_2_FAD-bd"/>
</dbReference>
<dbReference type="AlphaFoldDB" id="A0A2N3Q1Z0"/>
<gene>
    <name evidence="6" type="ORF">CWS72_01805</name>
</gene>
<dbReference type="OrthoDB" id="3178130at2"/>
<feature type="domain" description="FAD-dependent oxidoreductase 2 FAD-binding" evidence="5">
    <location>
        <begin position="7"/>
        <end position="238"/>
    </location>
</feature>
<evidence type="ECO:0000259" key="5">
    <source>
        <dbReference type="Pfam" id="PF00890"/>
    </source>
</evidence>
<keyword evidence="7" id="KW-1185">Reference proteome</keyword>
<proteinExistence type="predicted"/>
<keyword evidence="2" id="KW-0285">Flavoprotein</keyword>
<evidence type="ECO:0000256" key="2">
    <source>
        <dbReference type="ARBA" id="ARBA00022630"/>
    </source>
</evidence>
<sequence>MVTETWDVLVIGGGGAGLAAAIEARELGRSVLLMEKNRSLGGSTAWAVGSISASVTPHQIRKGIRDCPRDHFLDMAKLSGNLAARDNDELRAVFCEDLPDTFRWLLDKGIRFFGPLGETPQSRPRLHAALPNSTAYIYQLERHARRSGVVIHYNSKVNELMIEEGRVTGVRVSDNQGYHEVRARGGIVLATGDFTNSPSLKIRFISDEAAKIEALNRTATGDGQIMGMRVGARVVNGDLALGPEMRFPPPARPGFLTRLPPYRALAGALAWAMNRLPLPLLRPFIMSSLTTALAPSAHLFEEGALLVSSDGSAVKGPVERIPYTIVQQPGGQAFIILDGTLAKKFSAWPHHISTAPGIGYAYLPDYRRNRRDICRKADSIEELARICGMAPAILRATIESDDAGANRRILRTGPYFALGPVRSFFVHAEGGLAVTPRLEVLGPDDHPIPGLFAAGSAGQGGLLLSGYGHHLGWAFTSGRRAGRNAAFAVTDAAREAQQEPETC</sequence>
<dbReference type="RefSeq" id="WP_101248908.1">
    <property type="nucleotide sequence ID" value="NZ_PIUM01000001.1"/>
</dbReference>
<dbReference type="InterPro" id="IPR050315">
    <property type="entry name" value="FAD-oxidoreductase_2"/>
</dbReference>
<accession>A0A2N3Q1Z0</accession>
<dbReference type="PANTHER" id="PTHR43400">
    <property type="entry name" value="FUMARATE REDUCTASE"/>
    <property type="match status" value="1"/>
</dbReference>